<dbReference type="Pfam" id="PF13439">
    <property type="entry name" value="Glyco_transf_4"/>
    <property type="match status" value="1"/>
</dbReference>
<organism evidence="3 4">
    <name type="scientific">candidate division TA06 bacterium</name>
    <dbReference type="NCBI Taxonomy" id="2250710"/>
    <lineage>
        <taxon>Bacteria</taxon>
        <taxon>Bacteria division TA06</taxon>
    </lineage>
</organism>
<feature type="domain" description="Glycosyltransferase subfamily 4-like N-terminal" evidence="2">
    <location>
        <begin position="11"/>
        <end position="138"/>
    </location>
</feature>
<evidence type="ECO:0000313" key="4">
    <source>
        <dbReference type="Proteomes" id="UP000736328"/>
    </source>
</evidence>
<evidence type="ECO:0000259" key="2">
    <source>
        <dbReference type="Pfam" id="PF13439"/>
    </source>
</evidence>
<dbReference type="InterPro" id="IPR001296">
    <property type="entry name" value="Glyco_trans_1"/>
</dbReference>
<proteinExistence type="predicted"/>
<sequence length="342" mass="38456">MPVSLEIPVIDNGVEIRYFSIQHPKFWGTSLPLGLALRRDLPAYDIIHIHSLYLFHDLTAGQLCRKYRVPYIIRPHGTLDPYIYKRHRLRKRIMEILFENRNIKGAAALHYTTEEEMLLAKPYVFNSPGVVVPNGLNLGEYEKLPPPGAFRQLFPQVGDKRLILFLGRINFKKGLDILVPAFAGALKSFPNLHLVVAGPDNDGYGQKVRVWLKEQNILDRATFTGMLEGRDKLAAFRDAEMFVLPSYTENFGISVLEAMACGVPVVVSDKVNIWREIKGAGAGLVVPTEPESLAEAITVLLNDQASTRQMGQAGQKLVRENYQWTMIAQKLEQAYVSLSGKV</sequence>
<protein>
    <submittedName>
        <fullName evidence="3">Glycosyltransferase</fullName>
    </submittedName>
</protein>
<name>A0A933ID15_UNCT6</name>
<dbReference type="PANTHER" id="PTHR45947:SF3">
    <property type="entry name" value="SULFOQUINOVOSYL TRANSFERASE SQD2"/>
    <property type="match status" value="1"/>
</dbReference>
<dbReference type="SUPFAM" id="SSF53756">
    <property type="entry name" value="UDP-Glycosyltransferase/glycogen phosphorylase"/>
    <property type="match status" value="1"/>
</dbReference>
<evidence type="ECO:0000259" key="1">
    <source>
        <dbReference type="Pfam" id="PF00534"/>
    </source>
</evidence>
<dbReference type="AlphaFoldDB" id="A0A933ID15"/>
<dbReference type="Gene3D" id="3.40.50.2000">
    <property type="entry name" value="Glycogen Phosphorylase B"/>
    <property type="match status" value="2"/>
</dbReference>
<dbReference type="Pfam" id="PF00534">
    <property type="entry name" value="Glycos_transf_1"/>
    <property type="match status" value="1"/>
</dbReference>
<accession>A0A933ID15</accession>
<dbReference type="GO" id="GO:0016757">
    <property type="term" value="F:glycosyltransferase activity"/>
    <property type="evidence" value="ECO:0007669"/>
    <property type="project" value="InterPro"/>
</dbReference>
<dbReference type="EMBL" id="JACQXR010000039">
    <property type="protein sequence ID" value="MBI4726233.1"/>
    <property type="molecule type" value="Genomic_DNA"/>
</dbReference>
<feature type="domain" description="Glycosyl transferase family 1" evidence="1">
    <location>
        <begin position="157"/>
        <end position="316"/>
    </location>
</feature>
<dbReference type="Proteomes" id="UP000736328">
    <property type="component" value="Unassembled WGS sequence"/>
</dbReference>
<reference evidence="3" key="1">
    <citation type="submission" date="2020-07" db="EMBL/GenBank/DDBJ databases">
        <title>Huge and variable diversity of episymbiotic CPR bacteria and DPANN archaea in groundwater ecosystems.</title>
        <authorList>
            <person name="He C.Y."/>
            <person name="Keren R."/>
            <person name="Whittaker M."/>
            <person name="Farag I.F."/>
            <person name="Doudna J."/>
            <person name="Cate J.H.D."/>
            <person name="Banfield J.F."/>
        </authorList>
    </citation>
    <scope>NUCLEOTIDE SEQUENCE</scope>
    <source>
        <strain evidence="3">NC_groundwater_1520_Pr4_B-0.1um_53_5</strain>
    </source>
</reference>
<dbReference type="InterPro" id="IPR050194">
    <property type="entry name" value="Glycosyltransferase_grp1"/>
</dbReference>
<dbReference type="InterPro" id="IPR028098">
    <property type="entry name" value="Glyco_trans_4-like_N"/>
</dbReference>
<gene>
    <name evidence="3" type="ORF">HY768_03240</name>
</gene>
<evidence type="ECO:0000313" key="3">
    <source>
        <dbReference type="EMBL" id="MBI4726233.1"/>
    </source>
</evidence>
<dbReference type="PANTHER" id="PTHR45947">
    <property type="entry name" value="SULFOQUINOVOSYL TRANSFERASE SQD2"/>
    <property type="match status" value="1"/>
</dbReference>
<comment type="caution">
    <text evidence="3">The sequence shown here is derived from an EMBL/GenBank/DDBJ whole genome shotgun (WGS) entry which is preliminary data.</text>
</comment>